<feature type="compositionally biased region" description="Polar residues" evidence="5">
    <location>
        <begin position="231"/>
        <end position="256"/>
    </location>
</feature>
<feature type="region of interest" description="Disordered" evidence="5">
    <location>
        <begin position="1568"/>
        <end position="1658"/>
    </location>
</feature>
<evidence type="ECO:0000256" key="5">
    <source>
        <dbReference type="SAM" id="MobiDB-lite"/>
    </source>
</evidence>
<dbReference type="Proteomes" id="UP001165740">
    <property type="component" value="Chromosome 10"/>
</dbReference>
<dbReference type="PANTHER" id="PTHR45931">
    <property type="entry name" value="SI:CH211-59O9.10"/>
    <property type="match status" value="1"/>
</dbReference>
<feature type="compositionally biased region" description="Low complexity" evidence="5">
    <location>
        <begin position="268"/>
        <end position="283"/>
    </location>
</feature>
<protein>
    <submittedName>
        <fullName evidence="8">Mucin-5AC-like isoform X1</fullName>
    </submittedName>
</protein>
<keyword evidence="2 4" id="KW-0863">Zinc-finger</keyword>
<dbReference type="OMA" id="HPIHHST"/>
<dbReference type="PROSITE" id="PS50089">
    <property type="entry name" value="ZF_RING_2"/>
    <property type="match status" value="1"/>
</dbReference>
<feature type="compositionally biased region" description="Polar residues" evidence="5">
    <location>
        <begin position="1059"/>
        <end position="1088"/>
    </location>
</feature>
<feature type="compositionally biased region" description="Polar residues" evidence="5">
    <location>
        <begin position="966"/>
        <end position="985"/>
    </location>
</feature>
<feature type="compositionally biased region" description="Pro residues" evidence="5">
    <location>
        <begin position="1507"/>
        <end position="1518"/>
    </location>
</feature>
<dbReference type="GO" id="GO:0008270">
    <property type="term" value="F:zinc ion binding"/>
    <property type="evidence" value="ECO:0007669"/>
    <property type="project" value="UniProtKB-KW"/>
</dbReference>
<feature type="compositionally biased region" description="Low complexity" evidence="5">
    <location>
        <begin position="1241"/>
        <end position="1282"/>
    </location>
</feature>
<feature type="compositionally biased region" description="Polar residues" evidence="5">
    <location>
        <begin position="1125"/>
        <end position="1141"/>
    </location>
</feature>
<feature type="compositionally biased region" description="Basic and acidic residues" evidence="5">
    <location>
        <begin position="127"/>
        <end position="140"/>
    </location>
</feature>
<dbReference type="Pfam" id="PF13639">
    <property type="entry name" value="zf-RING_2"/>
    <property type="match status" value="1"/>
</dbReference>
<dbReference type="Gene3D" id="3.30.40.10">
    <property type="entry name" value="Zinc/RING finger domain, C3HC4 (zinc finger)"/>
    <property type="match status" value="1"/>
</dbReference>
<keyword evidence="3" id="KW-0862">Zinc</keyword>
<dbReference type="CDD" id="cd16454">
    <property type="entry name" value="RING-H2_PA-TM-RING"/>
    <property type="match status" value="1"/>
</dbReference>
<feature type="domain" description="RING-type" evidence="6">
    <location>
        <begin position="1959"/>
        <end position="2000"/>
    </location>
</feature>
<evidence type="ECO:0000256" key="2">
    <source>
        <dbReference type="ARBA" id="ARBA00022771"/>
    </source>
</evidence>
<keyword evidence="7" id="KW-1185">Reference proteome</keyword>
<dbReference type="RefSeq" id="XP_055901270.1">
    <property type="nucleotide sequence ID" value="XM_056045295.1"/>
</dbReference>
<dbReference type="GO" id="GO:0006511">
    <property type="term" value="P:ubiquitin-dependent protein catabolic process"/>
    <property type="evidence" value="ECO:0007669"/>
    <property type="project" value="TreeGrafter"/>
</dbReference>
<evidence type="ECO:0000259" key="6">
    <source>
        <dbReference type="PROSITE" id="PS50089"/>
    </source>
</evidence>
<dbReference type="InterPro" id="IPR051834">
    <property type="entry name" value="RING_finger_E3_ligase"/>
</dbReference>
<proteinExistence type="predicted"/>
<dbReference type="SMART" id="SM00184">
    <property type="entry name" value="RING"/>
    <property type="match status" value="1"/>
</dbReference>
<feature type="compositionally biased region" description="Low complexity" evidence="5">
    <location>
        <begin position="1595"/>
        <end position="1609"/>
    </location>
</feature>
<feature type="compositionally biased region" description="Low complexity" evidence="5">
    <location>
        <begin position="1142"/>
        <end position="1194"/>
    </location>
</feature>
<evidence type="ECO:0000256" key="4">
    <source>
        <dbReference type="PROSITE-ProRule" id="PRU00175"/>
    </source>
</evidence>
<dbReference type="GO" id="GO:0005634">
    <property type="term" value="C:nucleus"/>
    <property type="evidence" value="ECO:0007669"/>
    <property type="project" value="TreeGrafter"/>
</dbReference>
<evidence type="ECO:0000313" key="8">
    <source>
        <dbReference type="RefSeq" id="XP_055901270.1"/>
    </source>
</evidence>
<dbReference type="InterPro" id="IPR001841">
    <property type="entry name" value="Znf_RING"/>
</dbReference>
<feature type="compositionally biased region" description="Low complexity" evidence="5">
    <location>
        <begin position="805"/>
        <end position="827"/>
    </location>
</feature>
<evidence type="ECO:0000256" key="1">
    <source>
        <dbReference type="ARBA" id="ARBA00022723"/>
    </source>
</evidence>
<name>A0A9W3BP93_BIOGL</name>
<dbReference type="InterPro" id="IPR013083">
    <property type="entry name" value="Znf_RING/FYVE/PHD"/>
</dbReference>
<feature type="compositionally biased region" description="Low complexity" evidence="5">
    <location>
        <begin position="1291"/>
        <end position="1506"/>
    </location>
</feature>
<keyword evidence="1" id="KW-0479">Metal-binding</keyword>
<dbReference type="GO" id="GO:0061630">
    <property type="term" value="F:ubiquitin protein ligase activity"/>
    <property type="evidence" value="ECO:0007669"/>
    <property type="project" value="TreeGrafter"/>
</dbReference>
<gene>
    <name evidence="8" type="primary">LOC106074285</name>
</gene>
<reference evidence="8" key="1">
    <citation type="submission" date="2025-08" db="UniProtKB">
        <authorList>
            <consortium name="RefSeq"/>
        </authorList>
    </citation>
    <scope>IDENTIFICATION</scope>
</reference>
<feature type="region of interest" description="Disordered" evidence="5">
    <location>
        <begin position="403"/>
        <end position="422"/>
    </location>
</feature>
<accession>A0A9W3BP93</accession>
<feature type="compositionally biased region" description="Polar residues" evidence="5">
    <location>
        <begin position="1614"/>
        <end position="1625"/>
    </location>
</feature>
<feature type="compositionally biased region" description="Polar residues" evidence="5">
    <location>
        <begin position="1195"/>
        <end position="1205"/>
    </location>
</feature>
<feature type="compositionally biased region" description="Basic and acidic residues" evidence="5">
    <location>
        <begin position="169"/>
        <end position="210"/>
    </location>
</feature>
<evidence type="ECO:0000256" key="3">
    <source>
        <dbReference type="ARBA" id="ARBA00022833"/>
    </source>
</evidence>
<evidence type="ECO:0000313" key="7">
    <source>
        <dbReference type="Proteomes" id="UP001165740"/>
    </source>
</evidence>
<feature type="compositionally biased region" description="Polar residues" evidence="5">
    <location>
        <begin position="767"/>
        <end position="798"/>
    </location>
</feature>
<organism evidence="7 8">
    <name type="scientific">Biomphalaria glabrata</name>
    <name type="common">Bloodfluke planorb</name>
    <name type="synonym">Freshwater snail</name>
    <dbReference type="NCBI Taxonomy" id="6526"/>
    <lineage>
        <taxon>Eukaryota</taxon>
        <taxon>Metazoa</taxon>
        <taxon>Spiralia</taxon>
        <taxon>Lophotrochozoa</taxon>
        <taxon>Mollusca</taxon>
        <taxon>Gastropoda</taxon>
        <taxon>Heterobranchia</taxon>
        <taxon>Euthyneura</taxon>
        <taxon>Panpulmonata</taxon>
        <taxon>Hygrophila</taxon>
        <taxon>Lymnaeoidea</taxon>
        <taxon>Planorbidae</taxon>
        <taxon>Biomphalaria</taxon>
    </lineage>
</organism>
<feature type="compositionally biased region" description="Polar residues" evidence="5">
    <location>
        <begin position="212"/>
        <end position="223"/>
    </location>
</feature>
<feature type="region of interest" description="Disordered" evidence="5">
    <location>
        <begin position="767"/>
        <end position="832"/>
    </location>
</feature>
<feature type="region of interest" description="Disordered" evidence="5">
    <location>
        <begin position="1054"/>
        <end position="1525"/>
    </location>
</feature>
<dbReference type="PANTHER" id="PTHR45931:SF3">
    <property type="entry name" value="RING ZINC FINGER-CONTAINING PROTEIN"/>
    <property type="match status" value="1"/>
</dbReference>
<dbReference type="SUPFAM" id="SSF57850">
    <property type="entry name" value="RING/U-box"/>
    <property type="match status" value="1"/>
</dbReference>
<feature type="compositionally biased region" description="Low complexity" evidence="5">
    <location>
        <begin position="1206"/>
        <end position="1229"/>
    </location>
</feature>
<feature type="region of interest" description="Disordered" evidence="5">
    <location>
        <begin position="49"/>
        <end position="100"/>
    </location>
</feature>
<dbReference type="OrthoDB" id="6111904at2759"/>
<feature type="compositionally biased region" description="Polar residues" evidence="5">
    <location>
        <begin position="1100"/>
        <end position="1111"/>
    </location>
</feature>
<feature type="region of interest" description="Disordered" evidence="5">
    <location>
        <begin position="956"/>
        <end position="1032"/>
    </location>
</feature>
<sequence length="2009" mass="214752">MAEEDDRGMALKVQMEELGPEVAELLESVNGAGVDREAVVVQIVQDVFVTEHSRSEPDPASSCTEASGETDYPSLDELQQDTSESAKENNPAPTRYRPLVPKSQSLALKFAKMQLSKKVNSISARLAHADHPKRNPESKFYRPTFRSRRLPEPIPLPSRDSSTASSSADADKEQDPAATSREEASAPTSKEEASAITSKEAHAATSREHPSAPTSQTTGNSNLDRIGNDAIGSTSKNPWLSISSAPGPSVATNSYGKASEAPAPAGPPVDSVSGTSVSPSSDIDASDDPRSQSVITFFPRPGLPEFVTSPSASNRQRDLSPLKVPRTTHARPIGTERTACPLPFFPTLGVPETIPSQPTMTTDTSNVSATWPSVIPCQENVPINPASVTSGQASLSSSDNAVSRAVDHPDRQTIDSGQGYYEPPFYEITDTTYSIPAVGSDQSHVTTNPTLVISGPMHQASLISSDYAVPRALDHPDRQSNESSQDYYVTQFYDNRDSTQSMAAVDSDERQVTTYPTLVTSGPMHQASMISSDYAVPRALDHPDRQSIESGQGYYVPPYYDNRDSTHSMAAVDSDQRHGLRQQELLSSSDISDPIVQVHPDGQSGQAGYLPSFYDNIDHSTPVVSSDQIENIPRNTSLVIYEPRQAQRNVLLAQYNPGAEANPNWQPGNTQEYIPVSPYHSGYTTTMPTVGTGHYVPTNLPYAIPIRPMVSPFHHFPRPQFIWPTVDPSQQRSVALMPSVHPANIQHVSHVWPANASGQIVMVPTGSSSVISDPSHAPTSFSSAPPVQRQVTANTSAETPHEVYPMMPSPTSSSSSEQSQASMASVSGADSTPTLRWNRMSLDFESRITRIRGPFPHYPYETLPEIIQRINSRGLDASSEEIAELQTATFIDHEMFKSMLSGNPAAIGYYQRSYQAMETPTSGIFDYPDRPPLRFCNNEAVIDISKAIPEFFVSDRNEQRARTRRQTSSAGRNQASRQAYGSTRQVRPRSLRHSRSNTQPTLPSSDEARVDSEEANPESMQDAREQHVQTTVGPEPEAAALERMQLLQSLSARNKETHTQLQTKIKYQSSQTRRAASRQTVSESSVGAQNKRHEKIWTPRYQNKANTGSSERTGRSGKTTKTSSQTAEYSSQTAGNSAQTDGSSAQTSESSAQTSGSVAQTSGSAAQTSESSGQTSESSAQTAGSSAQTSGSSALTDESSSPTTGSSAQRTGSATQTTGSAAQTTGSAAPMTGSAAPTTVSSAQTSESSAQTSGSAAQTSESAAQTSGSAAQTSGSAGQTSGRTGKTSGISAQTSGSSAKTSGSTAQTSGSSAQTSGSTAQTSGSSAQTSRSAAQTSGSAAQTSESSGQTSGSSAQTSGSSAQTSGSSAQTSGSSAQTSGSSAQTSGSSAQTSGSSAQISESSGQTSKSSAQTSGSSAQTSGSSAQTSGSSAQTSGSSAQTSGSSAQTSGSSAQTSGSSAQTSGKAGKTSGRTGKTSGKVGKTSGKAGKTSGRTGKTSGSTAQTENPNPPETEQPPSPALNLRNSMDPSEAVIGITEMGIIVTRSGHMYYSALASNPQRVTPVLASNPQRVTPAPASNPQRVTPALASNPQRVTSALSSSSSEFTASASWRPRGQSQKLGSTSRQGHTRHRHRHEEVGRSSTDLENSDEERPESPTMDQAFSQAYTESRDAASEIIDEFNYIFDPIFCWFERRSPFPCNRSREGSQTAESAGVEARSPESEQAFLKHYLMQVVRAIQNPPMTCQLSDFLTTELMEIRLRLFARRAQLRAARASVRFDSLGLHRLAETFRTFADPLVAPITGLDSRVYVWQCQCGGQHEVPHPSPEQETEYCDIIVEFLNYESVITEAIIYVEREIMHRGLTQPITVTTNELGFSSRARGYVEVEWMRIFRNIGIEIGSRREAMMTRLVQPIARLHEYQRIFRSRGMAPPGLTNSELSQIPVVQHADASSQCESTSAYECSICLKSYRPRDEVRVLPCGHRFHRKCIDTWLKKTCSCPMCRKSTRDPNPE</sequence>
<feature type="compositionally biased region" description="Polar residues" evidence="5">
    <location>
        <begin position="1568"/>
        <end position="1594"/>
    </location>
</feature>
<feature type="compositionally biased region" description="Basic residues" evidence="5">
    <location>
        <begin position="986"/>
        <end position="995"/>
    </location>
</feature>
<feature type="region of interest" description="Disordered" evidence="5">
    <location>
        <begin position="124"/>
        <end position="320"/>
    </location>
</feature>
<dbReference type="GeneID" id="106074285"/>
<feature type="compositionally biased region" description="Low complexity" evidence="5">
    <location>
        <begin position="158"/>
        <end position="168"/>
    </location>
</feature>